<evidence type="ECO:0000256" key="4">
    <source>
        <dbReference type="ARBA" id="ARBA00023029"/>
    </source>
</evidence>
<dbReference type="InterPro" id="IPR013758">
    <property type="entry name" value="Topo_IIA_A/C_ab"/>
</dbReference>
<dbReference type="GO" id="GO:0005737">
    <property type="term" value="C:cytoplasm"/>
    <property type="evidence" value="ECO:0007669"/>
    <property type="project" value="TreeGrafter"/>
</dbReference>
<keyword evidence="5 8" id="KW-0238">DNA-binding</keyword>
<evidence type="ECO:0000256" key="3">
    <source>
        <dbReference type="ARBA" id="ARBA00022475"/>
    </source>
</evidence>
<reference evidence="10 11" key="1">
    <citation type="submission" date="2019-01" db="EMBL/GenBank/DDBJ databases">
        <authorList>
            <consortium name="Pathogen Informatics"/>
        </authorList>
    </citation>
    <scope>NUCLEOTIDE SEQUENCE [LARGE SCALE GENOMIC DNA]</scope>
    <source>
        <strain evidence="10 11">NCTC10184</strain>
    </source>
</reference>
<evidence type="ECO:0000256" key="7">
    <source>
        <dbReference type="ARBA" id="ARBA00023235"/>
    </source>
</evidence>
<evidence type="ECO:0000256" key="5">
    <source>
        <dbReference type="ARBA" id="ARBA00023125"/>
    </source>
</evidence>
<dbReference type="SMART" id="SM00434">
    <property type="entry name" value="TOP4c"/>
    <property type="match status" value="1"/>
</dbReference>
<keyword evidence="3" id="KW-1003">Cell membrane</keyword>
<keyword evidence="4 8" id="KW-0799">Topoisomerase</keyword>
<evidence type="ECO:0000256" key="8">
    <source>
        <dbReference type="PROSITE-ProRule" id="PRU01384"/>
    </source>
</evidence>
<keyword evidence="11" id="KW-1185">Reference proteome</keyword>
<dbReference type="PANTHER" id="PTHR43493:SF9">
    <property type="entry name" value="DNA TOPOISOMERASE 4 SUBUNIT A"/>
    <property type="match status" value="1"/>
</dbReference>
<evidence type="ECO:0000313" key="10">
    <source>
        <dbReference type="EMBL" id="VEU78205.1"/>
    </source>
</evidence>
<name>A0A449BAI1_9BACT</name>
<dbReference type="InterPro" id="IPR035516">
    <property type="entry name" value="Gyrase/topoIV_suA_C"/>
</dbReference>
<dbReference type="GO" id="GO:0003677">
    <property type="term" value="F:DNA binding"/>
    <property type="evidence" value="ECO:0007669"/>
    <property type="project" value="UniProtKB-UniRule"/>
</dbReference>
<dbReference type="EC" id="5.6.2.2" evidence="2"/>
<dbReference type="SUPFAM" id="SSF101904">
    <property type="entry name" value="GyrA/ParC C-terminal domain-like"/>
    <property type="match status" value="1"/>
</dbReference>
<dbReference type="Pfam" id="PF03989">
    <property type="entry name" value="DNA_gyraseA_C"/>
    <property type="match status" value="3"/>
</dbReference>
<gene>
    <name evidence="10" type="primary">gyrA</name>
    <name evidence="10" type="ORF">NCTC10184_00434</name>
</gene>
<dbReference type="InterPro" id="IPR006691">
    <property type="entry name" value="GyrA/parC_rep"/>
</dbReference>
<dbReference type="CDD" id="cd00187">
    <property type="entry name" value="TOP4c"/>
    <property type="match status" value="1"/>
</dbReference>
<organism evidence="10 11">
    <name type="scientific">Mycoplasmopsis columbinasalis</name>
    <dbReference type="NCBI Taxonomy" id="114880"/>
    <lineage>
        <taxon>Bacteria</taxon>
        <taxon>Bacillati</taxon>
        <taxon>Mycoplasmatota</taxon>
        <taxon>Mycoplasmoidales</taxon>
        <taxon>Metamycoplasmataceae</taxon>
        <taxon>Mycoplasmopsis</taxon>
    </lineage>
</organism>
<dbReference type="NCBIfam" id="NF004044">
    <property type="entry name" value="PRK05561.1"/>
    <property type="match status" value="1"/>
</dbReference>
<feature type="domain" description="Topo IIA-type catalytic" evidence="9">
    <location>
        <begin position="42"/>
        <end position="508"/>
    </location>
</feature>
<dbReference type="Gene3D" id="3.30.1360.40">
    <property type="match status" value="1"/>
</dbReference>
<dbReference type="OrthoDB" id="9806486at2"/>
<dbReference type="GO" id="GO:0005524">
    <property type="term" value="F:ATP binding"/>
    <property type="evidence" value="ECO:0007669"/>
    <property type="project" value="InterPro"/>
</dbReference>
<dbReference type="PANTHER" id="PTHR43493">
    <property type="entry name" value="DNA GYRASE/TOPOISOMERASE SUBUNIT A"/>
    <property type="match status" value="1"/>
</dbReference>
<evidence type="ECO:0000313" key="11">
    <source>
        <dbReference type="Proteomes" id="UP000290876"/>
    </source>
</evidence>
<comment type="catalytic activity">
    <reaction evidence="1 8">
        <text>ATP-dependent breakage, passage and rejoining of double-stranded DNA.</text>
        <dbReference type="EC" id="5.6.2.2"/>
    </reaction>
</comment>
<dbReference type="Gene3D" id="1.10.268.10">
    <property type="entry name" value="Topoisomerase, domain 3"/>
    <property type="match status" value="1"/>
</dbReference>
<feature type="active site" description="O-(5'-phospho-DNA)-tyrosine intermediate" evidence="8">
    <location>
        <position position="130"/>
    </location>
</feature>
<dbReference type="InterPro" id="IPR005741">
    <property type="entry name" value="TopoIV_A_Gpos"/>
</dbReference>
<dbReference type="GO" id="GO:0009330">
    <property type="term" value="C:DNA topoisomerase type II (double strand cut, ATP-hydrolyzing) complex"/>
    <property type="evidence" value="ECO:0007669"/>
    <property type="project" value="TreeGrafter"/>
</dbReference>
<protein>
    <recommendedName>
        <fullName evidence="2">DNA topoisomerase (ATP-hydrolyzing)</fullName>
        <ecNumber evidence="2">5.6.2.2</ecNumber>
    </recommendedName>
</protein>
<dbReference type="GO" id="GO:0006265">
    <property type="term" value="P:DNA topological change"/>
    <property type="evidence" value="ECO:0007669"/>
    <property type="project" value="UniProtKB-UniRule"/>
</dbReference>
<dbReference type="SUPFAM" id="SSF56719">
    <property type="entry name" value="Type II DNA topoisomerase"/>
    <property type="match status" value="1"/>
</dbReference>
<evidence type="ECO:0000259" key="9">
    <source>
        <dbReference type="PROSITE" id="PS52040"/>
    </source>
</evidence>
<dbReference type="InterPro" id="IPR050220">
    <property type="entry name" value="Type_II_DNA_Topoisomerases"/>
</dbReference>
<evidence type="ECO:0000256" key="1">
    <source>
        <dbReference type="ARBA" id="ARBA00000185"/>
    </source>
</evidence>
<dbReference type="RefSeq" id="WP_129623044.1">
    <property type="nucleotide sequence ID" value="NZ_LR215043.1"/>
</dbReference>
<accession>A0A449BAI1</accession>
<keyword evidence="6" id="KW-0472">Membrane</keyword>
<evidence type="ECO:0000256" key="6">
    <source>
        <dbReference type="ARBA" id="ARBA00023136"/>
    </source>
</evidence>
<keyword evidence="7 8" id="KW-0413">Isomerase</keyword>
<dbReference type="InterPro" id="IPR013760">
    <property type="entry name" value="Topo_IIA-like_dom_sf"/>
</dbReference>
<sequence length="857" mass="97359">MKKQDQEKLDELLTKIINENIDVVIADRFSRYSKYIIQQRALPDVRDGLKPVQRRILYSMSELGLQNNKPFKKSARVVGDVIGKYHPHGDSSIYEAMVRMSQDWKMGIPLLQMHGNIGSIDDDPAAAMRYTEVRLAKIADLMLSDLKKNTVAFAPNFDDSEQEPTVLPSLIPNLLLNGAKGIASGFATEMPPHNLGEILDGAVAKILKPEISLEALMKIIKGPDFPTGGQVFGTDGVYEAFKTGRGKVILVSKYRITEDKKHKYIEIYEIPYGVVKSKLVKDIDLITLTSEIPGIVEIKDQSDRSGISILITLEKDANVETIINFLLQKTELQIYYNYNNVVIQNNSPKLLNLLELLDEYIGHIKNVKTKTLKYDLVKYKLRLEIVEGFIKVSEITDEIIEVIRKSENSKAGVIENLMKVFAFTQNQATAIAELRLYKLSKTDKEAFLREKVELETNIAQCELLLNDSNAFNKWLIELLKTIKKEYALPRKTDVHSEKLDKSYNESDLIKEEDVIVAVTNYGYLKRYTEKNIAQNQWTTYGLKTEDKLVFHGKTSTLAHLLIFTNLGNYAIVPVFKLDDTKWKENGMHLSQFVELKTGETVVGAFAIKNFAENLYVSLFSKQAQGMRILLKDLEVSRFNKTFAIFKLEQDDEVIGARLSNGWKDFLLISKNGLAWQYSENEISVRSGKSIGIKAAKLAKDDFLVAFTVLGDSDQIALLTDTKIKNLKIKDKFKTNKTNVGKKIFEQLKFNEILVRDCLTIDSATEILLKNDNNELILDYPTNYKVSASVSEPFENFSAPRIVLSCFKTDYFANQNLDVVTHYEEKSVAEEQIFKKAEQEVNAFDMDIDALLKKLNIE</sequence>
<dbReference type="Gene3D" id="3.90.199.10">
    <property type="entry name" value="Topoisomerase II, domain 5"/>
    <property type="match status" value="1"/>
</dbReference>
<dbReference type="Proteomes" id="UP000290876">
    <property type="component" value="Chromosome"/>
</dbReference>
<dbReference type="GO" id="GO:0034335">
    <property type="term" value="F:DNA negative supercoiling activity"/>
    <property type="evidence" value="ECO:0007669"/>
    <property type="project" value="UniProtKB-ARBA"/>
</dbReference>
<dbReference type="InterPro" id="IPR013757">
    <property type="entry name" value="Topo_IIA_A_a_sf"/>
</dbReference>
<dbReference type="Gene3D" id="2.120.10.90">
    <property type="entry name" value="DNA gyrase/topoisomerase IV, subunit A, C-terminal"/>
    <property type="match status" value="1"/>
</dbReference>
<dbReference type="KEGG" id="mcob:NCTC10184_00434"/>
<dbReference type="Pfam" id="PF00521">
    <property type="entry name" value="DNA_topoisoIV"/>
    <property type="match status" value="1"/>
</dbReference>
<dbReference type="NCBIfam" id="TIGR01061">
    <property type="entry name" value="parC_Gpos"/>
    <property type="match status" value="1"/>
</dbReference>
<dbReference type="GO" id="GO:0005694">
    <property type="term" value="C:chromosome"/>
    <property type="evidence" value="ECO:0007669"/>
    <property type="project" value="InterPro"/>
</dbReference>
<dbReference type="EMBL" id="LR215043">
    <property type="protein sequence ID" value="VEU78205.1"/>
    <property type="molecule type" value="Genomic_DNA"/>
</dbReference>
<dbReference type="PROSITE" id="PS52040">
    <property type="entry name" value="TOPO_IIA"/>
    <property type="match status" value="1"/>
</dbReference>
<dbReference type="InterPro" id="IPR002205">
    <property type="entry name" value="Topo_IIA_dom_A"/>
</dbReference>
<dbReference type="AlphaFoldDB" id="A0A449BAI1"/>
<proteinExistence type="predicted"/>
<evidence type="ECO:0000256" key="2">
    <source>
        <dbReference type="ARBA" id="ARBA00012895"/>
    </source>
</evidence>